<name>A0A2C6L9V8_9APIC</name>
<feature type="domain" description="Peptidase M16 middle/third" evidence="11">
    <location>
        <begin position="385"/>
        <end position="717"/>
    </location>
</feature>
<protein>
    <submittedName>
        <fullName evidence="13">Peptidase m16 inactive domain-containing protein</fullName>
    </submittedName>
</protein>
<dbReference type="Pfam" id="PF22456">
    <property type="entry name" value="PqqF-like_C_4"/>
    <property type="match status" value="1"/>
</dbReference>
<dbReference type="Pfam" id="PF05193">
    <property type="entry name" value="Peptidase_M16_C"/>
    <property type="match status" value="1"/>
</dbReference>
<dbReference type="GO" id="GO:0006508">
    <property type="term" value="P:proteolysis"/>
    <property type="evidence" value="ECO:0007669"/>
    <property type="project" value="UniProtKB-KW"/>
</dbReference>
<evidence type="ECO:0000256" key="2">
    <source>
        <dbReference type="ARBA" id="ARBA00022670"/>
    </source>
</evidence>
<evidence type="ECO:0000313" key="14">
    <source>
        <dbReference type="Proteomes" id="UP000221165"/>
    </source>
</evidence>
<dbReference type="GeneID" id="94425387"/>
<evidence type="ECO:0000256" key="5">
    <source>
        <dbReference type="ARBA" id="ARBA00022833"/>
    </source>
</evidence>
<evidence type="ECO:0000256" key="1">
    <source>
        <dbReference type="ARBA" id="ARBA00007261"/>
    </source>
</evidence>
<keyword evidence="6" id="KW-0482">Metalloprotease</keyword>
<dbReference type="VEuPathDB" id="ToxoDB:CSUI_001973"/>
<evidence type="ECO:0000313" key="13">
    <source>
        <dbReference type="EMBL" id="PHJ24178.1"/>
    </source>
</evidence>
<dbReference type="OrthoDB" id="952271at2759"/>
<keyword evidence="14" id="KW-1185">Reference proteome</keyword>
<dbReference type="InterPro" id="IPR032632">
    <property type="entry name" value="Peptidase_M16_M"/>
</dbReference>
<comment type="caution">
    <text evidence="13">The sequence shown here is derived from an EMBL/GenBank/DDBJ whole genome shotgun (WGS) entry which is preliminary data.</text>
</comment>
<feature type="domain" description="Coenzyme PQQ synthesis protein F-like C-terminal lobe" evidence="12">
    <location>
        <begin position="921"/>
        <end position="1022"/>
    </location>
</feature>
<keyword evidence="4" id="KW-0378">Hydrolase</keyword>
<dbReference type="EMBL" id="MIGC01000815">
    <property type="protein sequence ID" value="PHJ24178.1"/>
    <property type="molecule type" value="Genomic_DNA"/>
</dbReference>
<dbReference type="Proteomes" id="UP000221165">
    <property type="component" value="Unassembled WGS sequence"/>
</dbReference>
<dbReference type="FunFam" id="3.30.830.10:FF:000004">
    <property type="entry name" value="Putative insulin-degrading enzyme"/>
    <property type="match status" value="1"/>
</dbReference>
<organism evidence="13 14">
    <name type="scientific">Cystoisospora suis</name>
    <dbReference type="NCBI Taxonomy" id="483139"/>
    <lineage>
        <taxon>Eukaryota</taxon>
        <taxon>Sar</taxon>
        <taxon>Alveolata</taxon>
        <taxon>Apicomplexa</taxon>
        <taxon>Conoidasida</taxon>
        <taxon>Coccidia</taxon>
        <taxon>Eucoccidiorida</taxon>
        <taxon>Eimeriorina</taxon>
        <taxon>Sarcocystidae</taxon>
        <taxon>Cystoisospora</taxon>
    </lineage>
</organism>
<feature type="domain" description="Peptidase M16 C-terminal" evidence="10">
    <location>
        <begin position="194"/>
        <end position="378"/>
    </location>
</feature>
<dbReference type="GO" id="GO:0004222">
    <property type="term" value="F:metalloendopeptidase activity"/>
    <property type="evidence" value="ECO:0007669"/>
    <property type="project" value="InterPro"/>
</dbReference>
<proteinExistence type="inferred from homology"/>
<evidence type="ECO:0000259" key="10">
    <source>
        <dbReference type="Pfam" id="PF05193"/>
    </source>
</evidence>
<keyword evidence="5" id="KW-0862">Zinc</keyword>
<evidence type="ECO:0000256" key="3">
    <source>
        <dbReference type="ARBA" id="ARBA00022723"/>
    </source>
</evidence>
<keyword evidence="3" id="KW-0479">Metal-binding</keyword>
<dbReference type="InterPro" id="IPR007863">
    <property type="entry name" value="Peptidase_M16_C"/>
</dbReference>
<evidence type="ECO:0000259" key="11">
    <source>
        <dbReference type="Pfam" id="PF16187"/>
    </source>
</evidence>
<dbReference type="Gene3D" id="3.30.830.10">
    <property type="entry name" value="Metalloenzyme, LuxS/M16 peptidase-like"/>
    <property type="match status" value="4"/>
</dbReference>
<dbReference type="FunFam" id="3.30.830.10:FF:000005">
    <property type="entry name" value="nardilysin isoform X1"/>
    <property type="match status" value="1"/>
</dbReference>
<feature type="domain" description="Peptidase M16 N-terminal" evidence="9">
    <location>
        <begin position="31"/>
        <end position="167"/>
    </location>
</feature>
<dbReference type="GO" id="GO:0005737">
    <property type="term" value="C:cytoplasm"/>
    <property type="evidence" value="ECO:0007669"/>
    <property type="project" value="UniProtKB-ARBA"/>
</dbReference>
<dbReference type="RefSeq" id="XP_067925851.1">
    <property type="nucleotide sequence ID" value="XM_068062176.1"/>
</dbReference>
<gene>
    <name evidence="13" type="ORF">CSUI_001973</name>
</gene>
<comment type="similarity">
    <text evidence="1 7">Belongs to the peptidase M16 family.</text>
</comment>
<dbReference type="Pfam" id="PF00675">
    <property type="entry name" value="Peptidase_M16"/>
    <property type="match status" value="1"/>
</dbReference>
<dbReference type="PROSITE" id="PS00143">
    <property type="entry name" value="INSULINASE"/>
    <property type="match status" value="1"/>
</dbReference>
<dbReference type="PANTHER" id="PTHR43690">
    <property type="entry name" value="NARDILYSIN"/>
    <property type="match status" value="1"/>
</dbReference>
<accession>A0A2C6L9V8</accession>
<dbReference type="InterPro" id="IPR050626">
    <property type="entry name" value="Peptidase_M16"/>
</dbReference>
<dbReference type="GO" id="GO:0046872">
    <property type="term" value="F:metal ion binding"/>
    <property type="evidence" value="ECO:0007669"/>
    <property type="project" value="UniProtKB-KW"/>
</dbReference>
<evidence type="ECO:0000256" key="8">
    <source>
        <dbReference type="SAM" id="MobiDB-lite"/>
    </source>
</evidence>
<dbReference type="InterPro" id="IPR054734">
    <property type="entry name" value="PqqF-like_C_4"/>
</dbReference>
<evidence type="ECO:0000256" key="4">
    <source>
        <dbReference type="ARBA" id="ARBA00022801"/>
    </source>
</evidence>
<dbReference type="Pfam" id="PF16187">
    <property type="entry name" value="Peptidase_M16_M"/>
    <property type="match status" value="1"/>
</dbReference>
<evidence type="ECO:0000259" key="12">
    <source>
        <dbReference type="Pfam" id="PF22456"/>
    </source>
</evidence>
<dbReference type="InterPro" id="IPR011249">
    <property type="entry name" value="Metalloenz_LuxS/M16"/>
</dbReference>
<dbReference type="PANTHER" id="PTHR43690:SF18">
    <property type="entry name" value="INSULIN-DEGRADING ENZYME-RELATED"/>
    <property type="match status" value="1"/>
</dbReference>
<evidence type="ECO:0000256" key="7">
    <source>
        <dbReference type="RuleBase" id="RU004447"/>
    </source>
</evidence>
<evidence type="ECO:0000259" key="9">
    <source>
        <dbReference type="Pfam" id="PF00675"/>
    </source>
</evidence>
<feature type="region of interest" description="Disordered" evidence="8">
    <location>
        <begin position="1078"/>
        <end position="1103"/>
    </location>
</feature>
<reference evidence="13 14" key="1">
    <citation type="journal article" date="2017" name="Int. J. Parasitol.">
        <title>The genome of the protozoan parasite Cystoisospora suis and a reverse vaccinology approach to identify vaccine candidates.</title>
        <authorList>
            <person name="Palmieri N."/>
            <person name="Shrestha A."/>
            <person name="Ruttkowski B."/>
            <person name="Beck T."/>
            <person name="Vogl C."/>
            <person name="Tomley F."/>
            <person name="Blake D.P."/>
            <person name="Joachim A."/>
        </authorList>
    </citation>
    <scope>NUCLEOTIDE SEQUENCE [LARGE SCALE GENOMIC DNA]</scope>
    <source>
        <strain evidence="13 14">Wien I</strain>
    </source>
</reference>
<evidence type="ECO:0000256" key="6">
    <source>
        <dbReference type="ARBA" id="ARBA00023049"/>
    </source>
</evidence>
<dbReference type="InterPro" id="IPR001431">
    <property type="entry name" value="Pept_M16_Zn_BS"/>
</dbReference>
<dbReference type="InterPro" id="IPR011765">
    <property type="entry name" value="Pept_M16_N"/>
</dbReference>
<dbReference type="SUPFAM" id="SSF63411">
    <property type="entry name" value="LuxS/MPP-like metallohydrolase"/>
    <property type="match status" value="4"/>
</dbReference>
<keyword evidence="2" id="KW-0645">Protease</keyword>
<dbReference type="AlphaFoldDB" id="A0A2C6L9V8"/>
<sequence length="1137" mass="127998">MVALIVQENIDKPNTDERRYRYVKLSNRLSVLLVSDPTADKAAAALDVNVGSYFDPRSCEGLAHMCEHMLFLGTRKFPDESEYANFIKQHGGSNNAYTEHTHTNFHFSVAPEHLGGALERFAEFFRSPLFTESATERELNAVDSEFRLRLVNDGIRRWHLMHKLANPHHPFNRFSCGNLVSLQQKPKELGVNLRQELLAFHEKWYSSNIMALVILGQDSLDKLQELAETFFEGIANKEVPVQPSRTIVDAGVEPFRKEDLGKLIYITPIEDLREIHFQFVIPSQIGAWRSKPTRYVAHLVGHEGKGSLLSALKKEGLAVGLNSWSLDEECVSIFYISIQLTREGASDEGLNRVEDLVFTYIQLLRTSPIQEWVFRESQALAETSFRFADKINPLRFCVAHAKCLHLYPAEYALSGAHLFFAYDPESIRDILRRLVVANLRLEVVGQWHRDVCTSKDDVYGVCYSVCDIPKKSRLRWEQMLNASTQEAEAAALREGLHYPAPNVFVPTDLSIRPVDSPCAHGSNGMLASSDRSLPRELSFPDGTEVSRNRSRIFFKQDDTFFLPKLSVRLWISSAFAARGLTEWICTRLYVATVSEMLTEKLYDAEVAGFHFYMSAKDWPGEISLTLHGFNDKLPLLLTMLTSALACSGHPSAVDQHPNGLIGETDQGLDKKSFEVVREDFHRRLSNLVKYRTVYQQAITALSAALEEPFYSYGEQLSALEGVCFEDVCDAGNQLFQRAHVTGILVGNMTEAEAVAMLENAVANLQIKEAGRRLAPKAVLNLSSLDAQHTASLGSAHGHCCPARYHDRSEADRECLDTTGCGQFQAGIMEDAQRKNAIVETAGAATRTACGRCRKEKAGQARDQKGETEDSRLSRLCRMVSSGVAHLRIGQDNSNPQDPNSAAFLRIQLGELSLRERTMLALFSHWIRQPFFDGLRTQQQLGYDARAHKSTQLWTHTADFFVASKFSPQILADRIAKFIEEHFGSREVLGAKMTEQLFELHRRALVSDLSVKPQNICDELQRYAVEVYFRYFLFDRPARMIDQLEAITREEFLDFVFEKIYRKPALLVSVTKQSTTDAPATCGTAPRCAPSTEKPGDSLENANAETEEGEAGLFGCWFNLQDPRAVRGLVKEKFEMLA</sequence>